<dbReference type="OrthoDB" id="1918685at2759"/>
<dbReference type="SUPFAM" id="SSF54160">
    <property type="entry name" value="Chromo domain-like"/>
    <property type="match status" value="1"/>
</dbReference>
<dbReference type="PROSITE" id="PS50013">
    <property type="entry name" value="CHROMO_2"/>
    <property type="match status" value="1"/>
</dbReference>
<sequence length="86" mass="10118">MILMRLCYPRIVGSQTLPKMNLRWIKRTRTSKRSREYLIKWENYPDSEWIPLAQLNCGALVYEFDQGAKARSRFQAMKAGDDHPGN</sequence>
<gene>
    <name evidence="2" type="ORF">PHMEG_00041937</name>
</gene>
<name>A0A225UAQ8_9STRA</name>
<dbReference type="InterPro" id="IPR016197">
    <property type="entry name" value="Chromo-like_dom_sf"/>
</dbReference>
<dbReference type="Gene3D" id="2.40.50.40">
    <property type="match status" value="1"/>
</dbReference>
<evidence type="ECO:0000313" key="3">
    <source>
        <dbReference type="Proteomes" id="UP000198211"/>
    </source>
</evidence>
<dbReference type="EMBL" id="NBNE01023914">
    <property type="protein sequence ID" value="OWY90093.1"/>
    <property type="molecule type" value="Genomic_DNA"/>
</dbReference>
<proteinExistence type="predicted"/>
<accession>A0A225UAQ8</accession>
<comment type="caution">
    <text evidence="2">The sequence shown here is derived from an EMBL/GenBank/DDBJ whole genome shotgun (WGS) entry which is preliminary data.</text>
</comment>
<evidence type="ECO:0000313" key="2">
    <source>
        <dbReference type="EMBL" id="OWY90093.1"/>
    </source>
</evidence>
<protein>
    <recommendedName>
        <fullName evidence="1">Chromo domain-containing protein</fullName>
    </recommendedName>
</protein>
<dbReference type="CDD" id="cd00024">
    <property type="entry name" value="CD_CSD"/>
    <property type="match status" value="1"/>
</dbReference>
<feature type="domain" description="Chromo" evidence="1">
    <location>
        <begin position="15"/>
        <end position="76"/>
    </location>
</feature>
<dbReference type="AlphaFoldDB" id="A0A225UAQ8"/>
<dbReference type="InterPro" id="IPR000953">
    <property type="entry name" value="Chromo/chromo_shadow_dom"/>
</dbReference>
<reference evidence="3" key="1">
    <citation type="submission" date="2017-03" db="EMBL/GenBank/DDBJ databases">
        <title>Phytopthora megakarya and P. palmivora, two closely related causual agents of cacao black pod achieved similar genome size and gene model numbers by different mechanisms.</title>
        <authorList>
            <person name="Ali S."/>
            <person name="Shao J."/>
            <person name="Larry D.J."/>
            <person name="Kronmiller B."/>
            <person name="Shen D."/>
            <person name="Strem M.D."/>
            <person name="Melnick R.L."/>
            <person name="Guiltinan M.J."/>
            <person name="Tyler B.M."/>
            <person name="Meinhardt L.W."/>
            <person name="Bailey B.A."/>
        </authorList>
    </citation>
    <scope>NUCLEOTIDE SEQUENCE [LARGE SCALE GENOMIC DNA]</scope>
    <source>
        <strain evidence="3">zdho120</strain>
    </source>
</reference>
<dbReference type="Proteomes" id="UP000198211">
    <property type="component" value="Unassembled WGS sequence"/>
</dbReference>
<keyword evidence="3" id="KW-1185">Reference proteome</keyword>
<organism evidence="2 3">
    <name type="scientific">Phytophthora megakarya</name>
    <dbReference type="NCBI Taxonomy" id="4795"/>
    <lineage>
        <taxon>Eukaryota</taxon>
        <taxon>Sar</taxon>
        <taxon>Stramenopiles</taxon>
        <taxon>Oomycota</taxon>
        <taxon>Peronosporomycetes</taxon>
        <taxon>Peronosporales</taxon>
        <taxon>Peronosporaceae</taxon>
        <taxon>Phytophthora</taxon>
    </lineage>
</organism>
<evidence type="ECO:0000259" key="1">
    <source>
        <dbReference type="PROSITE" id="PS50013"/>
    </source>
</evidence>